<sequence length="159" mass="17656">MAENPYQAPQANLVDRSAPNAQEVVFAGFWVRVLATLIDGVLLLAIMVPIMMVFVDFDALEAGESAGFGWDILSNLAMAAVYVLFWHYKQATPGKMALRLRIVDADSLQPVSVGRLALRYVGYFPAYMLFAIGVIWTAFDGRKQGWHDKMANTVVVRDL</sequence>
<gene>
    <name evidence="8" type="ORF">SAMN05216214_103108</name>
</gene>
<proteinExistence type="predicted"/>
<dbReference type="Pfam" id="PF06271">
    <property type="entry name" value="RDD"/>
    <property type="match status" value="1"/>
</dbReference>
<evidence type="ECO:0000256" key="1">
    <source>
        <dbReference type="ARBA" id="ARBA00004651"/>
    </source>
</evidence>
<evidence type="ECO:0000256" key="4">
    <source>
        <dbReference type="ARBA" id="ARBA00022989"/>
    </source>
</evidence>
<keyword evidence="2" id="KW-1003">Cell membrane</keyword>
<dbReference type="EMBL" id="FOAS01000003">
    <property type="protein sequence ID" value="SEK54471.1"/>
    <property type="molecule type" value="Genomic_DNA"/>
</dbReference>
<evidence type="ECO:0000259" key="7">
    <source>
        <dbReference type="Pfam" id="PF06271"/>
    </source>
</evidence>
<feature type="transmembrane region" description="Helical" evidence="6">
    <location>
        <begin position="29"/>
        <end position="55"/>
    </location>
</feature>
<feature type="transmembrane region" description="Helical" evidence="6">
    <location>
        <begin position="120"/>
        <end position="139"/>
    </location>
</feature>
<reference evidence="8 9" key="1">
    <citation type="submission" date="2016-10" db="EMBL/GenBank/DDBJ databases">
        <authorList>
            <person name="de Groot N.N."/>
        </authorList>
    </citation>
    <scope>NUCLEOTIDE SEQUENCE [LARGE SCALE GENOMIC DNA]</scope>
    <source>
        <strain evidence="8 9">JCM 19513</strain>
    </source>
</reference>
<feature type="domain" description="RDD" evidence="7">
    <location>
        <begin position="27"/>
        <end position="152"/>
    </location>
</feature>
<dbReference type="AlphaFoldDB" id="A0A1H7HW00"/>
<comment type="subcellular location">
    <subcellularLocation>
        <location evidence="1">Cell membrane</location>
        <topology evidence="1">Multi-pass membrane protein</topology>
    </subcellularLocation>
</comment>
<keyword evidence="9" id="KW-1185">Reference proteome</keyword>
<dbReference type="GO" id="GO:0005886">
    <property type="term" value="C:plasma membrane"/>
    <property type="evidence" value="ECO:0007669"/>
    <property type="project" value="UniProtKB-SubCell"/>
</dbReference>
<evidence type="ECO:0000256" key="2">
    <source>
        <dbReference type="ARBA" id="ARBA00022475"/>
    </source>
</evidence>
<dbReference type="PANTHER" id="PTHR36115">
    <property type="entry name" value="PROLINE-RICH ANTIGEN HOMOLOG-RELATED"/>
    <property type="match status" value="1"/>
</dbReference>
<evidence type="ECO:0000313" key="8">
    <source>
        <dbReference type="EMBL" id="SEK54471.1"/>
    </source>
</evidence>
<dbReference type="STRING" id="1429083.GCA_001885685_01683"/>
<name>A0A1H7HW00_9GAMM</name>
<feature type="transmembrane region" description="Helical" evidence="6">
    <location>
        <begin position="67"/>
        <end position="88"/>
    </location>
</feature>
<keyword evidence="4 6" id="KW-1133">Transmembrane helix</keyword>
<dbReference type="InterPro" id="IPR051791">
    <property type="entry name" value="Pra-immunoreactive"/>
</dbReference>
<keyword evidence="3 6" id="KW-0812">Transmembrane</keyword>
<dbReference type="Proteomes" id="UP000185766">
    <property type="component" value="Unassembled WGS sequence"/>
</dbReference>
<evidence type="ECO:0000256" key="5">
    <source>
        <dbReference type="ARBA" id="ARBA00023136"/>
    </source>
</evidence>
<keyword evidence="5 6" id="KW-0472">Membrane</keyword>
<dbReference type="PANTHER" id="PTHR36115:SF4">
    <property type="entry name" value="MEMBRANE PROTEIN"/>
    <property type="match status" value="1"/>
</dbReference>
<organism evidence="8 9">
    <name type="scientific">Atopomonas hussainii</name>
    <dbReference type="NCBI Taxonomy" id="1429083"/>
    <lineage>
        <taxon>Bacteria</taxon>
        <taxon>Pseudomonadati</taxon>
        <taxon>Pseudomonadota</taxon>
        <taxon>Gammaproteobacteria</taxon>
        <taxon>Pseudomonadales</taxon>
        <taxon>Pseudomonadaceae</taxon>
        <taxon>Atopomonas</taxon>
    </lineage>
</organism>
<protein>
    <submittedName>
        <fullName evidence="8">Uncharacterized membrane protein YckC, RDD family</fullName>
    </submittedName>
</protein>
<dbReference type="RefSeq" id="WP_074865230.1">
    <property type="nucleotide sequence ID" value="NZ_FOAS01000003.1"/>
</dbReference>
<dbReference type="InterPro" id="IPR010432">
    <property type="entry name" value="RDD"/>
</dbReference>
<evidence type="ECO:0000313" key="9">
    <source>
        <dbReference type="Proteomes" id="UP000185766"/>
    </source>
</evidence>
<evidence type="ECO:0000256" key="6">
    <source>
        <dbReference type="SAM" id="Phobius"/>
    </source>
</evidence>
<accession>A0A1H7HW00</accession>
<evidence type="ECO:0000256" key="3">
    <source>
        <dbReference type="ARBA" id="ARBA00022692"/>
    </source>
</evidence>